<feature type="transmembrane region" description="Helical" evidence="6">
    <location>
        <begin position="362"/>
        <end position="383"/>
    </location>
</feature>
<reference evidence="8 9" key="1">
    <citation type="submission" date="2018-09" db="EMBL/GenBank/DDBJ databases">
        <title>Genomic Encyclopedia of Archaeal and Bacterial Type Strains, Phase II (KMG-II): from individual species to whole genera.</title>
        <authorList>
            <person name="Goeker M."/>
        </authorList>
    </citation>
    <scope>NUCLEOTIDE SEQUENCE [LARGE SCALE GENOMIC DNA]</scope>
    <source>
        <strain evidence="8 9">DSM 13151</strain>
    </source>
</reference>
<feature type="transmembrane region" description="Helical" evidence="6">
    <location>
        <begin position="244"/>
        <end position="263"/>
    </location>
</feature>
<keyword evidence="9" id="KW-1185">Reference proteome</keyword>
<evidence type="ECO:0000313" key="9">
    <source>
        <dbReference type="Proteomes" id="UP000283805"/>
    </source>
</evidence>
<comment type="subcellular location">
    <subcellularLocation>
        <location evidence="1">Cell membrane</location>
        <topology evidence="1">Multi-pass membrane protein</topology>
    </subcellularLocation>
</comment>
<dbReference type="Gene3D" id="1.20.1250.20">
    <property type="entry name" value="MFS general substrate transporter like domains"/>
    <property type="match status" value="2"/>
</dbReference>
<feature type="transmembrane region" description="Helical" evidence="6">
    <location>
        <begin position="299"/>
        <end position="322"/>
    </location>
</feature>
<feature type="transmembrane region" description="Helical" evidence="6">
    <location>
        <begin position="275"/>
        <end position="293"/>
    </location>
</feature>
<keyword evidence="4 6" id="KW-1133">Transmembrane helix</keyword>
<feature type="domain" description="Major facilitator superfamily (MFS) profile" evidence="7">
    <location>
        <begin position="10"/>
        <end position="387"/>
    </location>
</feature>
<dbReference type="PANTHER" id="PTHR43124">
    <property type="entry name" value="PURINE EFFLUX PUMP PBUE"/>
    <property type="match status" value="1"/>
</dbReference>
<feature type="transmembrane region" description="Helical" evidence="6">
    <location>
        <begin position="166"/>
        <end position="184"/>
    </location>
</feature>
<feature type="transmembrane region" description="Helical" evidence="6">
    <location>
        <begin position="12"/>
        <end position="30"/>
    </location>
</feature>
<dbReference type="PROSITE" id="PS50850">
    <property type="entry name" value="MFS"/>
    <property type="match status" value="1"/>
</dbReference>
<feature type="transmembrane region" description="Helical" evidence="6">
    <location>
        <begin position="205"/>
        <end position="224"/>
    </location>
</feature>
<keyword evidence="5 6" id="KW-0472">Membrane</keyword>
<dbReference type="Pfam" id="PF07690">
    <property type="entry name" value="MFS_1"/>
    <property type="match status" value="1"/>
</dbReference>
<dbReference type="EMBL" id="RAPO01000002">
    <property type="protein sequence ID" value="RKD95146.1"/>
    <property type="molecule type" value="Genomic_DNA"/>
</dbReference>
<keyword evidence="2" id="KW-1003">Cell membrane</keyword>
<keyword evidence="3 6" id="KW-0812">Transmembrane</keyword>
<dbReference type="InterPro" id="IPR050189">
    <property type="entry name" value="MFS_Efflux_Transporters"/>
</dbReference>
<dbReference type="AlphaFoldDB" id="A0A419WI81"/>
<evidence type="ECO:0000259" key="7">
    <source>
        <dbReference type="PROSITE" id="PS50850"/>
    </source>
</evidence>
<organism evidence="8 9">
    <name type="scientific">Halopiger aswanensis</name>
    <dbReference type="NCBI Taxonomy" id="148449"/>
    <lineage>
        <taxon>Archaea</taxon>
        <taxon>Methanobacteriati</taxon>
        <taxon>Methanobacteriota</taxon>
        <taxon>Stenosarchaea group</taxon>
        <taxon>Halobacteria</taxon>
        <taxon>Halobacteriales</taxon>
        <taxon>Natrialbaceae</taxon>
        <taxon>Halopiger</taxon>
    </lineage>
</organism>
<feature type="transmembrane region" description="Helical" evidence="6">
    <location>
        <begin position="78"/>
        <end position="96"/>
    </location>
</feature>
<evidence type="ECO:0000256" key="1">
    <source>
        <dbReference type="ARBA" id="ARBA00004651"/>
    </source>
</evidence>
<dbReference type="Proteomes" id="UP000283805">
    <property type="component" value="Unassembled WGS sequence"/>
</dbReference>
<evidence type="ECO:0000313" key="8">
    <source>
        <dbReference type="EMBL" id="RKD95146.1"/>
    </source>
</evidence>
<feature type="transmembrane region" description="Helical" evidence="6">
    <location>
        <begin position="334"/>
        <end position="356"/>
    </location>
</feature>
<accession>A0A419WI81</accession>
<proteinExistence type="predicted"/>
<evidence type="ECO:0000256" key="5">
    <source>
        <dbReference type="ARBA" id="ARBA00023136"/>
    </source>
</evidence>
<dbReference type="InterPro" id="IPR020846">
    <property type="entry name" value="MFS_dom"/>
</dbReference>
<feature type="transmembrane region" description="Helical" evidence="6">
    <location>
        <begin position="36"/>
        <end position="57"/>
    </location>
</feature>
<comment type="caution">
    <text evidence="8">The sequence shown here is derived from an EMBL/GenBank/DDBJ whole genome shotgun (WGS) entry which is preliminary data.</text>
</comment>
<dbReference type="InterPro" id="IPR011701">
    <property type="entry name" value="MFS"/>
</dbReference>
<sequence>MLEILTVTRARLFASLCGLVFFINLARVVFAPLLNVFIGEFAIGEATAGLIVTLAWLGSASLRLPTGWLLTRLPRHQVVLGSGTFLAVSSGIAATATTVPHLMAGAFLMGVASGVYFVSANPLLSELFPSRVGRIVGIHGAASQIAAVIAAPFVAVALLVTWRLSLWAIAVGTAVITLYTWLAARNTDLPTAGQADRDFVAGALSEWRLICTSLAIVGAPVFVWQGVFNFYELYMQSKGLSDGMAGVLLTVIFAAGVPAFFFSGDLADRFPHVPYLLGVVGAFAASLFALTLVEGLVALVVLSAIVGFVIHALFPATDTFLLETLPDSSRGSAYAVFSSVWMLTQSLGSSALGVLLERDYGYDAVFGSAAICLIALVLVLVGLERTGRLPGTA</sequence>
<evidence type="ECO:0000256" key="6">
    <source>
        <dbReference type="SAM" id="Phobius"/>
    </source>
</evidence>
<evidence type="ECO:0000256" key="2">
    <source>
        <dbReference type="ARBA" id="ARBA00022475"/>
    </source>
</evidence>
<dbReference type="InterPro" id="IPR036259">
    <property type="entry name" value="MFS_trans_sf"/>
</dbReference>
<evidence type="ECO:0000256" key="3">
    <source>
        <dbReference type="ARBA" id="ARBA00022692"/>
    </source>
</evidence>
<dbReference type="PANTHER" id="PTHR43124:SF3">
    <property type="entry name" value="CHLORAMPHENICOL EFFLUX PUMP RV0191"/>
    <property type="match status" value="1"/>
</dbReference>
<name>A0A419WI81_9EURY</name>
<dbReference type="SUPFAM" id="SSF103473">
    <property type="entry name" value="MFS general substrate transporter"/>
    <property type="match status" value="1"/>
</dbReference>
<gene>
    <name evidence="8" type="ORF">ATJ93_1997</name>
</gene>
<protein>
    <submittedName>
        <fullName evidence="8">Putative MFS family arabinose efflux permease</fullName>
    </submittedName>
</protein>
<dbReference type="GO" id="GO:0005886">
    <property type="term" value="C:plasma membrane"/>
    <property type="evidence" value="ECO:0007669"/>
    <property type="project" value="UniProtKB-SubCell"/>
</dbReference>
<dbReference type="GO" id="GO:0022857">
    <property type="term" value="F:transmembrane transporter activity"/>
    <property type="evidence" value="ECO:0007669"/>
    <property type="project" value="InterPro"/>
</dbReference>
<evidence type="ECO:0000256" key="4">
    <source>
        <dbReference type="ARBA" id="ARBA00022989"/>
    </source>
</evidence>
<feature type="transmembrane region" description="Helical" evidence="6">
    <location>
        <begin position="136"/>
        <end position="160"/>
    </location>
</feature>